<feature type="domain" description="PhnB-like" evidence="1">
    <location>
        <begin position="7"/>
        <end position="117"/>
    </location>
</feature>
<gene>
    <name evidence="2" type="ORF">EWU23_04395</name>
</gene>
<accession>A0ABX0F1I7</accession>
<keyword evidence="3" id="KW-1185">Reference proteome</keyword>
<dbReference type="InterPro" id="IPR029068">
    <property type="entry name" value="Glyas_Bleomycin-R_OHBP_Dase"/>
</dbReference>
<dbReference type="CDD" id="cd06588">
    <property type="entry name" value="PhnB_like"/>
    <property type="match status" value="2"/>
</dbReference>
<dbReference type="Gene3D" id="3.30.720.100">
    <property type="match status" value="1"/>
</dbReference>
<dbReference type="Proteomes" id="UP001318301">
    <property type="component" value="Unassembled WGS sequence"/>
</dbReference>
<feature type="domain" description="PhnB-like" evidence="1">
    <location>
        <begin position="126"/>
        <end position="246"/>
    </location>
</feature>
<dbReference type="EMBL" id="SEWW01000002">
    <property type="protein sequence ID" value="NGZ43710.1"/>
    <property type="molecule type" value="Genomic_DNA"/>
</dbReference>
<protein>
    <submittedName>
        <fullName evidence="2">VOC family protein</fullName>
    </submittedName>
</protein>
<dbReference type="PANTHER" id="PTHR33990">
    <property type="entry name" value="PROTEIN YJDN-RELATED"/>
    <property type="match status" value="1"/>
</dbReference>
<organism evidence="2 3">
    <name type="scientific">Aquirufa beregesia</name>
    <dbReference type="NCBI Taxonomy" id="2516556"/>
    <lineage>
        <taxon>Bacteria</taxon>
        <taxon>Pseudomonadati</taxon>
        <taxon>Bacteroidota</taxon>
        <taxon>Cytophagia</taxon>
        <taxon>Cytophagales</taxon>
        <taxon>Flectobacillaceae</taxon>
        <taxon>Aquirufa</taxon>
    </lineage>
</organism>
<dbReference type="SUPFAM" id="SSF54593">
    <property type="entry name" value="Glyoxalase/Bleomycin resistance protein/Dihydroxybiphenyl dioxygenase"/>
    <property type="match status" value="2"/>
</dbReference>
<dbReference type="Gene3D" id="3.30.720.110">
    <property type="match status" value="1"/>
</dbReference>
<proteinExistence type="predicted"/>
<reference evidence="2 3" key="1">
    <citation type="submission" date="2019-02" db="EMBL/GenBank/DDBJ databases">
        <title>Genome of a new Bacteroidetes strain.</title>
        <authorList>
            <person name="Pitt A."/>
        </authorList>
    </citation>
    <scope>NUCLEOTIDE SEQUENCE [LARGE SCALE GENOMIC DNA]</scope>
    <source>
        <strain evidence="2 3">50C-KIRBA</strain>
    </source>
</reference>
<evidence type="ECO:0000313" key="3">
    <source>
        <dbReference type="Proteomes" id="UP001318301"/>
    </source>
</evidence>
<dbReference type="InterPro" id="IPR028973">
    <property type="entry name" value="PhnB-like"/>
</dbReference>
<dbReference type="Gene3D" id="3.10.180.10">
    <property type="entry name" value="2,3-Dihydroxybiphenyl 1,2-Dioxygenase, domain 1"/>
    <property type="match status" value="1"/>
</dbReference>
<evidence type="ECO:0000259" key="1">
    <source>
        <dbReference type="Pfam" id="PF06983"/>
    </source>
</evidence>
<evidence type="ECO:0000313" key="2">
    <source>
        <dbReference type="EMBL" id="NGZ43710.1"/>
    </source>
</evidence>
<dbReference type="Pfam" id="PF06983">
    <property type="entry name" value="3-dmu-9_3-mt"/>
    <property type="match status" value="2"/>
</dbReference>
<sequence length="283" mass="32590">MGFMTSSIQTCLWFKQTAQEAREFYQSIFEDFVVQSENPMVSSVRIHGRNFTFLGGAKHVSFNPSISFFLIFHSKEELEKKWHALSNEGKTLMELNSYPWSSQYGWCEDTNGISWQLMIHDTLPDKIIPALLFTQHNNGKAEKAIQYYTSLIPHSQINLLDRYVKGSGDEEGNIQHAQFLLAGQTFIAFESSYMHQFIFNDAISFVITCQNQAEIDFYWDSFIRDGGSPSKCGWLKDPFGVSWQIIPENMGRLMRNSNNSTFMNVFMNMEKIDINALENASKL</sequence>
<name>A0ABX0F1I7_9BACT</name>
<comment type="caution">
    <text evidence="2">The sequence shown here is derived from an EMBL/GenBank/DDBJ whole genome shotgun (WGS) entry which is preliminary data.</text>
</comment>